<evidence type="ECO:0000313" key="3">
    <source>
        <dbReference type="Proteomes" id="UP000176294"/>
    </source>
</evidence>
<evidence type="ECO:0000313" key="2">
    <source>
        <dbReference type="EMBL" id="OGX83146.1"/>
    </source>
</evidence>
<dbReference type="Proteomes" id="UP000176294">
    <property type="component" value="Unassembled WGS sequence"/>
</dbReference>
<name>A0A1G1SWY7_9BACT</name>
<evidence type="ECO:0000256" key="1">
    <source>
        <dbReference type="SAM" id="SignalP"/>
    </source>
</evidence>
<evidence type="ECO:0008006" key="4">
    <source>
        <dbReference type="Google" id="ProtNLM"/>
    </source>
</evidence>
<keyword evidence="1" id="KW-0732">Signal</keyword>
<dbReference type="EMBL" id="MDZB01000135">
    <property type="protein sequence ID" value="OGX83146.1"/>
    <property type="molecule type" value="Genomic_DNA"/>
</dbReference>
<organism evidence="2 3">
    <name type="scientific">Hymenobacter lapidarius</name>
    <dbReference type="NCBI Taxonomy" id="1908237"/>
    <lineage>
        <taxon>Bacteria</taxon>
        <taxon>Pseudomonadati</taxon>
        <taxon>Bacteroidota</taxon>
        <taxon>Cytophagia</taxon>
        <taxon>Cytophagales</taxon>
        <taxon>Hymenobacteraceae</taxon>
        <taxon>Hymenobacter</taxon>
    </lineage>
</organism>
<protein>
    <recommendedName>
        <fullName evidence="4">Lipocalin-like domain-containing protein</fullName>
    </recommendedName>
</protein>
<comment type="caution">
    <text evidence="2">The sequence shown here is derived from an EMBL/GenBank/DDBJ whole genome shotgun (WGS) entry which is preliminary data.</text>
</comment>
<gene>
    <name evidence="2" type="ORF">BEN47_17855</name>
</gene>
<dbReference type="PROSITE" id="PS51257">
    <property type="entry name" value="PROKAR_LIPOPROTEIN"/>
    <property type="match status" value="1"/>
</dbReference>
<feature type="signal peptide" evidence="1">
    <location>
        <begin position="1"/>
        <end position="25"/>
    </location>
</feature>
<reference evidence="2 3" key="1">
    <citation type="submission" date="2016-08" db="EMBL/GenBank/DDBJ databases">
        <title>Hymenobacter coccineus sp. nov., Hymenobacter lapidarius sp. nov. and Hymenobacter glacialis sp. nov., isolated from Antarctic soil.</title>
        <authorList>
            <person name="Sedlacek I."/>
            <person name="Kralova S."/>
            <person name="Kyrova K."/>
            <person name="Maslanova I."/>
            <person name="Stankova E."/>
            <person name="Vrbovska V."/>
            <person name="Nemec M."/>
            <person name="Bartak M."/>
            <person name="Svec P."/>
            <person name="Busse H.-J."/>
            <person name="Pantucek R."/>
        </authorList>
    </citation>
    <scope>NUCLEOTIDE SEQUENCE [LARGE SCALE GENOMIC DNA]</scope>
    <source>
        <strain evidence="2 3">CCM 8643</strain>
    </source>
</reference>
<proteinExistence type="predicted"/>
<sequence length="136" mass="15416">MKQIIIWLLCGLVLLSCSKSSPGPALVGTWERMSRRTVLVYKDSRAPYDQTDVDPPGSYFWEFTPDGQFKIINNGNNTVATSTYTYSRETLTLNASSSIIGTGIYRVTELTDHRLVLSKYQDYSDLSSEFIHTFTR</sequence>
<keyword evidence="3" id="KW-1185">Reference proteome</keyword>
<accession>A0A1G1SWY7</accession>
<dbReference type="AlphaFoldDB" id="A0A1G1SWY7"/>
<feature type="chain" id="PRO_5009578480" description="Lipocalin-like domain-containing protein" evidence="1">
    <location>
        <begin position="26"/>
        <end position="136"/>
    </location>
</feature>